<dbReference type="SUPFAM" id="SSF53474">
    <property type="entry name" value="alpha/beta-Hydrolases"/>
    <property type="match status" value="1"/>
</dbReference>
<dbReference type="EMBL" id="LR877146">
    <property type="protein sequence ID" value="CAD2214037.1"/>
    <property type="molecule type" value="Genomic_DNA"/>
</dbReference>
<keyword evidence="1" id="KW-0472">Membrane</keyword>
<dbReference type="AlphaFoldDB" id="A0A7G2C5L1"/>
<organism evidence="2 3">
    <name type="scientific">Angomonas deanei</name>
    <dbReference type="NCBI Taxonomy" id="59799"/>
    <lineage>
        <taxon>Eukaryota</taxon>
        <taxon>Discoba</taxon>
        <taxon>Euglenozoa</taxon>
        <taxon>Kinetoplastea</taxon>
        <taxon>Metakinetoplastina</taxon>
        <taxon>Trypanosomatida</taxon>
        <taxon>Trypanosomatidae</taxon>
        <taxon>Strigomonadinae</taxon>
        <taxon>Angomonas</taxon>
    </lineage>
</organism>
<accession>A0A7G2C5L1</accession>
<gene>
    <name evidence="2" type="ORF">ADEAN_000148100</name>
</gene>
<feature type="transmembrane region" description="Helical" evidence="1">
    <location>
        <begin position="72"/>
        <end position="88"/>
    </location>
</feature>
<dbReference type="VEuPathDB" id="TriTrypDB:ADEAN_000148100"/>
<name>A0A7G2C5L1_9TRYP</name>
<protein>
    <recommendedName>
        <fullName evidence="4">Fungal lipase-like domain-containing protein</fullName>
    </recommendedName>
</protein>
<evidence type="ECO:0000313" key="2">
    <source>
        <dbReference type="EMBL" id="CAD2214037.1"/>
    </source>
</evidence>
<keyword evidence="1" id="KW-1133">Transmembrane helix</keyword>
<feature type="transmembrane region" description="Helical" evidence="1">
    <location>
        <begin position="12"/>
        <end position="31"/>
    </location>
</feature>
<proteinExistence type="predicted"/>
<keyword evidence="1" id="KW-0812">Transmembrane</keyword>
<dbReference type="Proteomes" id="UP000515908">
    <property type="component" value="Chromosome 02"/>
</dbReference>
<sequence length="407" mass="45786">MSNYGWKGEWGNSLLTVLFIMLFVCVFCFIYSFGRWNGKVKRWLFRVTWLMLLLHLIGCVVVLIVFNYRMGLFVMALALHILICIFRTNEASNSYGLFLMGTFFTLALLACCLLAHFNSSELYNYSIRDQVASWYTLGASDSSGSSSDANPDALPAFRPLICAATFANHKLSILSLALLAKIGYNTDVASQVSDLQQYFPDFERVGSLTSGGGLIHMTLFRQVTETQNTTFLAVRPGTNVQNSIILMNSWIDVYLFSFFGFLMPPSYVDAIMPYLSFALDMSPLTYKNFLNYTAVAIEDFLGENFPNEKFYVVGHGISGATGAMLVLREHAMESVLFASPPIVPSKFQIPDTTLETSLLNVVNQNSVYYSWYVRNQYTHTLFCHLGGTQCDTMTEMINTLTNTCDFH</sequence>
<evidence type="ECO:0008006" key="4">
    <source>
        <dbReference type="Google" id="ProtNLM"/>
    </source>
</evidence>
<feature type="transmembrane region" description="Helical" evidence="1">
    <location>
        <begin position="95"/>
        <end position="117"/>
    </location>
</feature>
<evidence type="ECO:0000313" key="3">
    <source>
        <dbReference type="Proteomes" id="UP000515908"/>
    </source>
</evidence>
<evidence type="ECO:0000256" key="1">
    <source>
        <dbReference type="SAM" id="Phobius"/>
    </source>
</evidence>
<reference evidence="2 3" key="1">
    <citation type="submission" date="2020-08" db="EMBL/GenBank/DDBJ databases">
        <authorList>
            <person name="Newling K."/>
            <person name="Davey J."/>
            <person name="Forrester S."/>
        </authorList>
    </citation>
    <scope>NUCLEOTIDE SEQUENCE [LARGE SCALE GENOMIC DNA]</scope>
    <source>
        <strain evidence="3">Crithidia deanei Carvalho (ATCC PRA-265)</strain>
    </source>
</reference>
<dbReference type="InterPro" id="IPR029058">
    <property type="entry name" value="AB_hydrolase_fold"/>
</dbReference>
<feature type="transmembrane region" description="Helical" evidence="1">
    <location>
        <begin position="43"/>
        <end position="66"/>
    </location>
</feature>
<keyword evidence="3" id="KW-1185">Reference proteome</keyword>